<dbReference type="GO" id="GO:0042760">
    <property type="term" value="P:very long-chain fatty acid catabolic process"/>
    <property type="evidence" value="ECO:0007669"/>
    <property type="project" value="TreeGrafter"/>
</dbReference>
<evidence type="ECO:0000256" key="31">
    <source>
        <dbReference type="ARBA" id="ARBA00076825"/>
    </source>
</evidence>
<keyword evidence="5" id="KW-0812">Transmembrane</keyword>
<dbReference type="GO" id="GO:0005778">
    <property type="term" value="C:peroxisomal membrane"/>
    <property type="evidence" value="ECO:0007669"/>
    <property type="project" value="UniProtKB-SubCell"/>
</dbReference>
<keyword evidence="4" id="KW-0597">Phosphoprotein</keyword>
<comment type="catalytic activity">
    <reaction evidence="18">
        <text>(5Z,8Z,11Z,14Z,17Z)-eicosapentaenoyl-CoA + H2O = (5Z,8Z,11Z,14Z,17Z)-eicosapentaenoate + CoA + H(+)</text>
        <dbReference type="Rhea" id="RHEA:67712"/>
        <dbReference type="ChEBI" id="CHEBI:15377"/>
        <dbReference type="ChEBI" id="CHEBI:15378"/>
        <dbReference type="ChEBI" id="CHEBI:57287"/>
        <dbReference type="ChEBI" id="CHEBI:58562"/>
        <dbReference type="ChEBI" id="CHEBI:73862"/>
    </reaction>
    <physiologicalReaction direction="left-to-right" evidence="18">
        <dbReference type="Rhea" id="RHEA:67713"/>
    </physiologicalReaction>
</comment>
<evidence type="ECO:0000256" key="3">
    <source>
        <dbReference type="ARBA" id="ARBA00022448"/>
    </source>
</evidence>
<dbReference type="CDD" id="cd03223">
    <property type="entry name" value="ABCD_peroxisomal_ALDP"/>
    <property type="match status" value="1"/>
</dbReference>
<evidence type="ECO:0000313" key="35">
    <source>
        <dbReference type="Proteomes" id="UP000694402"/>
    </source>
</evidence>
<dbReference type="FunFam" id="3.40.50.300:FF:000636">
    <property type="entry name" value="ATP-binding cassette sub-family D member 3"/>
    <property type="match status" value="1"/>
</dbReference>
<evidence type="ECO:0000256" key="30">
    <source>
        <dbReference type="ARBA" id="ARBA00070602"/>
    </source>
</evidence>
<dbReference type="GO" id="GO:0015910">
    <property type="term" value="P:long-chain fatty acid import into peroxisome"/>
    <property type="evidence" value="ECO:0007669"/>
    <property type="project" value="InterPro"/>
</dbReference>
<dbReference type="InterPro" id="IPR050835">
    <property type="entry name" value="ABC_transporter_sub-D"/>
</dbReference>
<dbReference type="SMART" id="SM00382">
    <property type="entry name" value="AAA"/>
    <property type="match status" value="1"/>
</dbReference>
<keyword evidence="9" id="KW-0832">Ubl conjugation</keyword>
<dbReference type="PANTHER" id="PTHR11384:SF62">
    <property type="entry name" value="ATP-BINDING CASSETTE SUB-FAMILY D MEMBER 3"/>
    <property type="match status" value="1"/>
</dbReference>
<evidence type="ECO:0000256" key="19">
    <source>
        <dbReference type="ARBA" id="ARBA00051342"/>
    </source>
</evidence>
<dbReference type="SUPFAM" id="SSF90123">
    <property type="entry name" value="ABC transporter transmembrane region"/>
    <property type="match status" value="1"/>
</dbReference>
<evidence type="ECO:0000256" key="4">
    <source>
        <dbReference type="ARBA" id="ARBA00022553"/>
    </source>
</evidence>
<evidence type="ECO:0000256" key="15">
    <source>
        <dbReference type="ARBA" id="ARBA00023180"/>
    </source>
</evidence>
<evidence type="ECO:0000256" key="17">
    <source>
        <dbReference type="ARBA" id="ARBA00048530"/>
    </source>
</evidence>
<comment type="similarity">
    <text evidence="2">Belongs to the ABC transporter superfamily. ABCD family. Peroxisomal fatty acyl CoA transporter (TC 3.A.1.203) subfamily.</text>
</comment>
<evidence type="ECO:0000259" key="33">
    <source>
        <dbReference type="PROSITE" id="PS50929"/>
    </source>
</evidence>
<sequence>MTGDLDKAAKKDRAAVDYVFFLRISKIIRIMVPRWFCKETGYLVLIAAMLVARTYCDVWMIQNGTMIESAIIGRSNTDFKNYLFNFCKVMPLIALVNNFLKLGLNELKLRFRVRLTKHLYDEYLKGYTYYKMGNLDNRIANADQLLTQDVERFCNSVVDLYSNLSKPLLDIGLYIFKLTSAIGAQGPASMMTYLLVSGLFLTRLRRPIGKMTVTEQRYEGEYRYVNSRLITNSEEIAFYNGNMREKQTIHSTFKKLVDHLHKFIFFRFSMGFVDSLIAKYIATVVGYLVVSRPFLNLADPRHMNSSQPELLEDYYQSGRMLLRMSQALGRIVLAGREMTRLSGFTMRITELMKVLKELNSGTYERTMVSHQDKESEAVERVPLVPGSGQIINVDHIIKFEHTPLATPNGDILIKDLTFEVRSGTNVLVCGPNGCGKSSLFRVLGELWPLFGGQLTKPERGKLFYVPQRPYMTLGTLRDQVIYPDTYEEQKRKGISDQVLKEYLDNVQLGHILDREGTWDTVQDWMDVLSGGEKQRMAMARLFYHKPQFAILDECTSAVSVDVEDFIYSHCRTVGISLFTVSHRKSLWKHHEYYLHMDGRGNYDFKPITEETIEFGS</sequence>
<comment type="catalytic activity">
    <reaction evidence="19">
        <text>a long-chain fatty acyl-CoA + H2O = a long-chain fatty acid + CoA + H(+)</text>
        <dbReference type="Rhea" id="RHEA:67680"/>
        <dbReference type="ChEBI" id="CHEBI:15377"/>
        <dbReference type="ChEBI" id="CHEBI:15378"/>
        <dbReference type="ChEBI" id="CHEBI:57287"/>
        <dbReference type="ChEBI" id="CHEBI:57560"/>
        <dbReference type="ChEBI" id="CHEBI:83139"/>
    </reaction>
    <physiologicalReaction direction="left-to-right" evidence="19">
        <dbReference type="Rhea" id="RHEA:67681"/>
    </physiologicalReaction>
</comment>
<evidence type="ECO:0000256" key="28">
    <source>
        <dbReference type="ARBA" id="ARBA00053192"/>
    </source>
</evidence>
<comment type="subunit">
    <text evidence="29">Homodimers. Can form heterodimers with ABCD1 and ABCD2. Dimerization is necessary to form an active transporter. Interacts with PEX19; mediates the targeting of ABCD3 to peroxisomes.</text>
</comment>
<keyword evidence="13" id="KW-0472">Membrane</keyword>
<dbReference type="NCBIfam" id="TIGR00954">
    <property type="entry name" value="3a01203"/>
    <property type="match status" value="1"/>
</dbReference>
<dbReference type="Gene3D" id="1.20.1560.10">
    <property type="entry name" value="ABC transporter type 1, transmembrane domain"/>
    <property type="match status" value="1"/>
</dbReference>
<evidence type="ECO:0000256" key="12">
    <source>
        <dbReference type="ARBA" id="ARBA00022990"/>
    </source>
</evidence>
<evidence type="ECO:0000256" key="23">
    <source>
        <dbReference type="ARBA" id="ARBA00052408"/>
    </source>
</evidence>
<evidence type="ECO:0000256" key="24">
    <source>
        <dbReference type="ARBA" id="ARBA00052445"/>
    </source>
</evidence>
<evidence type="ECO:0000256" key="7">
    <source>
        <dbReference type="ARBA" id="ARBA00022801"/>
    </source>
</evidence>
<evidence type="ECO:0000256" key="29">
    <source>
        <dbReference type="ARBA" id="ARBA00065720"/>
    </source>
</evidence>
<dbReference type="SUPFAM" id="SSF52540">
    <property type="entry name" value="P-loop containing nucleoside triphosphate hydrolases"/>
    <property type="match status" value="1"/>
</dbReference>
<dbReference type="Ensembl" id="ENSOTST00005006901.2">
    <property type="protein sequence ID" value="ENSOTSP00005006213.2"/>
    <property type="gene ID" value="ENSOTSG00005003509.2"/>
</dbReference>
<reference evidence="34" key="2">
    <citation type="submission" date="2025-09" db="UniProtKB">
        <authorList>
            <consortium name="Ensembl"/>
        </authorList>
    </citation>
    <scope>IDENTIFICATION</scope>
</reference>
<comment type="catalytic activity">
    <reaction evidence="24">
        <text>(5Z,8Z,11Z,14Z,17Z)-eicosapentaenoate(in) + ATP + H2O = (5Z,8Z,11Z,14Z,17Z)-eicosapentaenoate(out) + ADP + phosphate + H(+)</text>
        <dbReference type="Rhea" id="RHEA:67708"/>
        <dbReference type="ChEBI" id="CHEBI:15377"/>
        <dbReference type="ChEBI" id="CHEBI:15378"/>
        <dbReference type="ChEBI" id="CHEBI:30616"/>
        <dbReference type="ChEBI" id="CHEBI:43474"/>
        <dbReference type="ChEBI" id="CHEBI:58562"/>
        <dbReference type="ChEBI" id="CHEBI:456216"/>
    </reaction>
    <physiologicalReaction direction="left-to-right" evidence="24">
        <dbReference type="Rhea" id="RHEA:67709"/>
    </physiologicalReaction>
</comment>
<dbReference type="GO" id="GO:0005324">
    <property type="term" value="F:long-chain fatty acid transmembrane transporter activity"/>
    <property type="evidence" value="ECO:0007669"/>
    <property type="project" value="InterPro"/>
</dbReference>
<accession>A0A8C8C9N7</accession>
<proteinExistence type="inferred from homology"/>
<evidence type="ECO:0000256" key="1">
    <source>
        <dbReference type="ARBA" id="ARBA00004585"/>
    </source>
</evidence>
<dbReference type="Pfam" id="PF06472">
    <property type="entry name" value="ABC_membrane_2"/>
    <property type="match status" value="1"/>
</dbReference>
<keyword evidence="6" id="KW-0547">Nucleotide-binding</keyword>
<comment type="catalytic activity">
    <reaction evidence="25">
        <text>2,6,10,14-tetramethylpentadecanoate(in) + ATP + H2O = 2,6,10,14-tetramethylpentadecanoate(out) + ADP + phosphate + H(+)</text>
        <dbReference type="Rhea" id="RHEA:67688"/>
        <dbReference type="ChEBI" id="CHEBI:15377"/>
        <dbReference type="ChEBI" id="CHEBI:15378"/>
        <dbReference type="ChEBI" id="CHEBI:30616"/>
        <dbReference type="ChEBI" id="CHEBI:43474"/>
        <dbReference type="ChEBI" id="CHEBI:77268"/>
        <dbReference type="ChEBI" id="CHEBI:456216"/>
    </reaction>
    <physiologicalReaction direction="left-to-right" evidence="25">
        <dbReference type="Rhea" id="RHEA:67689"/>
    </physiologicalReaction>
</comment>
<evidence type="ECO:0000256" key="5">
    <source>
        <dbReference type="ARBA" id="ARBA00022692"/>
    </source>
</evidence>
<dbReference type="FunFam" id="1.20.1560.10:FF:000036">
    <property type="entry name" value="ATP-binding cassette sub-family D member 3"/>
    <property type="match status" value="1"/>
</dbReference>
<evidence type="ECO:0000256" key="25">
    <source>
        <dbReference type="ARBA" id="ARBA00052595"/>
    </source>
</evidence>
<evidence type="ECO:0000256" key="22">
    <source>
        <dbReference type="ARBA" id="ARBA00052292"/>
    </source>
</evidence>
<keyword evidence="12" id="KW-0007">Acetylation</keyword>
<comment type="catalytic activity">
    <reaction evidence="22">
        <text>pristanoyl-CoA + H2O = 2,6,10,14-tetramethylpentadecanoate + CoA + H(+)</text>
        <dbReference type="Rhea" id="RHEA:40415"/>
        <dbReference type="ChEBI" id="CHEBI:15377"/>
        <dbReference type="ChEBI" id="CHEBI:15378"/>
        <dbReference type="ChEBI" id="CHEBI:57287"/>
        <dbReference type="ChEBI" id="CHEBI:77250"/>
        <dbReference type="ChEBI" id="CHEBI:77268"/>
    </reaction>
    <physiologicalReaction direction="left-to-right" evidence="22">
        <dbReference type="Rhea" id="RHEA:40416"/>
    </physiologicalReaction>
</comment>
<evidence type="ECO:0000256" key="21">
    <source>
        <dbReference type="ARBA" id="ARBA00051780"/>
    </source>
</evidence>
<evidence type="ECO:0000313" key="34">
    <source>
        <dbReference type="Ensembl" id="ENSOTSP00005006213.2"/>
    </source>
</evidence>
<dbReference type="PANTHER" id="PTHR11384">
    <property type="entry name" value="ATP-BINDING CASSETTE, SUB-FAMILY D MEMBER"/>
    <property type="match status" value="1"/>
</dbReference>
<comment type="catalytic activity">
    <reaction evidence="23">
        <text>hexadecanedioyl-CoA + H2O = hexadecanedioate + CoA + H(+)</text>
        <dbReference type="Rhea" id="RHEA:67696"/>
        <dbReference type="ChEBI" id="CHEBI:15377"/>
        <dbReference type="ChEBI" id="CHEBI:15378"/>
        <dbReference type="ChEBI" id="CHEBI:57287"/>
        <dbReference type="ChEBI" id="CHEBI:76276"/>
        <dbReference type="ChEBI" id="CHEBI:77085"/>
    </reaction>
    <physiologicalReaction direction="left-to-right" evidence="23">
        <dbReference type="Rhea" id="RHEA:67697"/>
    </physiologicalReaction>
</comment>
<evidence type="ECO:0000256" key="20">
    <source>
        <dbReference type="ARBA" id="ARBA00051656"/>
    </source>
</evidence>
<dbReference type="PROSITE" id="PS00211">
    <property type="entry name" value="ABC_TRANSPORTER_1"/>
    <property type="match status" value="1"/>
</dbReference>
<evidence type="ECO:0000256" key="11">
    <source>
        <dbReference type="ARBA" id="ARBA00022989"/>
    </source>
</evidence>
<protein>
    <recommendedName>
        <fullName evidence="30">ATP-binding cassette sub-family D member 3</fullName>
    </recommendedName>
    <alternativeName>
        <fullName evidence="31">70 kDa peroxisomal membrane protein</fullName>
    </alternativeName>
</protein>
<comment type="catalytic activity">
    <reaction evidence="26">
        <text>a long-chain fatty acid(in) + ATP + H2O = a long-chain fatty acid(out) + ADP + phosphate + H(+)</text>
        <dbReference type="Rhea" id="RHEA:67684"/>
        <dbReference type="ChEBI" id="CHEBI:15377"/>
        <dbReference type="ChEBI" id="CHEBI:15378"/>
        <dbReference type="ChEBI" id="CHEBI:30616"/>
        <dbReference type="ChEBI" id="CHEBI:43474"/>
        <dbReference type="ChEBI" id="CHEBI:57560"/>
        <dbReference type="ChEBI" id="CHEBI:456216"/>
    </reaction>
    <physiologicalReaction direction="left-to-right" evidence="26">
        <dbReference type="Rhea" id="RHEA:67685"/>
    </physiologicalReaction>
</comment>
<evidence type="ECO:0000256" key="9">
    <source>
        <dbReference type="ARBA" id="ARBA00022843"/>
    </source>
</evidence>
<evidence type="ECO:0000256" key="10">
    <source>
        <dbReference type="ARBA" id="ARBA00022967"/>
    </source>
</evidence>
<comment type="catalytic activity">
    <reaction evidence="17">
        <text>a very long-chain fatty acid(in) + ATP + H2O = a very long-chain fatty acid(out) + ADP + phosphate + H(+)</text>
        <dbReference type="Rhea" id="RHEA:67080"/>
        <dbReference type="ChEBI" id="CHEBI:15377"/>
        <dbReference type="ChEBI" id="CHEBI:15378"/>
        <dbReference type="ChEBI" id="CHEBI:30616"/>
        <dbReference type="ChEBI" id="CHEBI:43474"/>
        <dbReference type="ChEBI" id="CHEBI:58950"/>
        <dbReference type="ChEBI" id="CHEBI:456216"/>
    </reaction>
    <physiologicalReaction direction="left-to-right" evidence="17">
        <dbReference type="Rhea" id="RHEA:67081"/>
    </physiologicalReaction>
</comment>
<reference evidence="34" key="1">
    <citation type="submission" date="2025-08" db="UniProtKB">
        <authorList>
            <consortium name="Ensembl"/>
        </authorList>
    </citation>
    <scope>IDENTIFICATION</scope>
</reference>
<evidence type="ECO:0000256" key="18">
    <source>
        <dbReference type="ARBA" id="ARBA00051077"/>
    </source>
</evidence>
<keyword evidence="15" id="KW-0325">Glycoprotein</keyword>
<evidence type="ECO:0000256" key="2">
    <source>
        <dbReference type="ARBA" id="ARBA00008575"/>
    </source>
</evidence>
<dbReference type="InterPro" id="IPR003439">
    <property type="entry name" value="ABC_transporter-like_ATP-bd"/>
</dbReference>
<feature type="domain" description="ABC transporter" evidence="32">
    <location>
        <begin position="391"/>
        <end position="616"/>
    </location>
</feature>
<dbReference type="InterPro" id="IPR003593">
    <property type="entry name" value="AAA+_ATPase"/>
</dbReference>
<dbReference type="AlphaFoldDB" id="A0A8C8C9N7"/>
<evidence type="ECO:0000256" key="8">
    <source>
        <dbReference type="ARBA" id="ARBA00022840"/>
    </source>
</evidence>
<evidence type="ECO:0000256" key="27">
    <source>
        <dbReference type="ARBA" id="ARBA00052970"/>
    </source>
</evidence>
<name>A0A8C8C9N7_ONCTS</name>
<evidence type="ECO:0000256" key="26">
    <source>
        <dbReference type="ARBA" id="ARBA00052950"/>
    </source>
</evidence>
<evidence type="ECO:0000256" key="6">
    <source>
        <dbReference type="ARBA" id="ARBA00022741"/>
    </source>
</evidence>
<comment type="function">
    <text evidence="28">Broad substrate specificity ATP-dependent transporter of the ATP-binding cassette (ABC) family that catalyzes the transport of long-chain fatty acids (LCFA)-CoA, dicarboxylic acids-CoA, long-branched-chain fatty acids-CoA and bile acids from the cytosol to the peroxisome lumen for beta-oxydation. Has fatty acyl-CoA thioesterase and ATPase activities. Probably hydrolyzes fatty acyl-CoAs into free fatty acids prior to their ATP-dependent transport into peroxisomes. Thus, play a role in regulation of LCFAs and energy metabolism namely, in the degradation and biosynthesis of fatty acids by beta-oxidation.</text>
</comment>
<dbReference type="InterPro" id="IPR005283">
    <property type="entry name" value="FA_transporter"/>
</dbReference>
<keyword evidence="14" id="KW-0576">Peroxisome</keyword>
<keyword evidence="10" id="KW-1278">Translocase</keyword>
<feature type="domain" description="ABC transmembrane type-1" evidence="33">
    <location>
        <begin position="92"/>
        <end position="278"/>
    </location>
</feature>
<dbReference type="GO" id="GO:0006635">
    <property type="term" value="P:fatty acid beta-oxidation"/>
    <property type="evidence" value="ECO:0007669"/>
    <property type="project" value="TreeGrafter"/>
</dbReference>
<comment type="catalytic activity">
    <reaction evidence="16">
        <text>a very long-chain fatty acyl-CoA + H2O = a very long-chain fatty acid + CoA + H(+)</text>
        <dbReference type="Rhea" id="RHEA:67072"/>
        <dbReference type="ChEBI" id="CHEBI:15377"/>
        <dbReference type="ChEBI" id="CHEBI:15378"/>
        <dbReference type="ChEBI" id="CHEBI:57287"/>
        <dbReference type="ChEBI" id="CHEBI:58950"/>
        <dbReference type="ChEBI" id="CHEBI:138261"/>
    </reaction>
    <physiologicalReaction direction="left-to-right" evidence="16">
        <dbReference type="Rhea" id="RHEA:67073"/>
    </physiologicalReaction>
</comment>
<dbReference type="GO" id="GO:0140359">
    <property type="term" value="F:ABC-type transporter activity"/>
    <property type="evidence" value="ECO:0007669"/>
    <property type="project" value="InterPro"/>
</dbReference>
<dbReference type="Pfam" id="PF00005">
    <property type="entry name" value="ABC_tran"/>
    <property type="match status" value="1"/>
</dbReference>
<dbReference type="GO" id="GO:0005524">
    <property type="term" value="F:ATP binding"/>
    <property type="evidence" value="ECO:0007669"/>
    <property type="project" value="UniProtKB-KW"/>
</dbReference>
<comment type="catalytic activity">
    <reaction evidence="21">
        <text>(4Z,7Z,10Z,13Z,16Z,19Z)-docosahexaenoate(in) + ATP + H2O = (4Z,7Z,10Z,13Z,16Z,19Z)-docosahexaenoate(out) + ADP + phosphate + H(+)</text>
        <dbReference type="Rhea" id="RHEA:67704"/>
        <dbReference type="ChEBI" id="CHEBI:15377"/>
        <dbReference type="ChEBI" id="CHEBI:15378"/>
        <dbReference type="ChEBI" id="CHEBI:30616"/>
        <dbReference type="ChEBI" id="CHEBI:43474"/>
        <dbReference type="ChEBI" id="CHEBI:77016"/>
        <dbReference type="ChEBI" id="CHEBI:456216"/>
    </reaction>
</comment>
<evidence type="ECO:0000256" key="14">
    <source>
        <dbReference type="ARBA" id="ARBA00023140"/>
    </source>
</evidence>
<dbReference type="InterPro" id="IPR036640">
    <property type="entry name" value="ABC1_TM_sf"/>
</dbReference>
<dbReference type="GeneTree" id="ENSGT00950000182955"/>
<dbReference type="PROSITE" id="PS50929">
    <property type="entry name" value="ABC_TM1F"/>
    <property type="match status" value="1"/>
</dbReference>
<keyword evidence="11" id="KW-1133">Transmembrane helix</keyword>
<evidence type="ECO:0000256" key="16">
    <source>
        <dbReference type="ARBA" id="ARBA00024544"/>
    </source>
</evidence>
<comment type="catalytic activity">
    <reaction evidence="20">
        <text>(4Z,7Z,10Z,13Z,16Z,19Z)-docosahexaenoyl-CoA + H2O = (4Z,7Z,10Z,13Z,16Z,19Z)-docosahexaenoate + CoA + H(+)</text>
        <dbReference type="Rhea" id="RHEA:67700"/>
        <dbReference type="ChEBI" id="CHEBI:15377"/>
        <dbReference type="ChEBI" id="CHEBI:15378"/>
        <dbReference type="ChEBI" id="CHEBI:57287"/>
        <dbReference type="ChEBI" id="CHEBI:74298"/>
        <dbReference type="ChEBI" id="CHEBI:77016"/>
    </reaction>
    <physiologicalReaction direction="left-to-right" evidence="20">
        <dbReference type="Rhea" id="RHEA:67701"/>
    </physiologicalReaction>
</comment>
<keyword evidence="8" id="KW-0067">ATP-binding</keyword>
<comment type="subcellular location">
    <subcellularLocation>
        <location evidence="1">Peroxisome membrane</location>
        <topology evidence="1">Multi-pass membrane protein</topology>
    </subcellularLocation>
</comment>
<dbReference type="InterPro" id="IPR027417">
    <property type="entry name" value="P-loop_NTPase"/>
</dbReference>
<organism evidence="34 35">
    <name type="scientific">Oncorhynchus tshawytscha</name>
    <name type="common">Chinook salmon</name>
    <name type="synonym">Salmo tshawytscha</name>
    <dbReference type="NCBI Taxonomy" id="74940"/>
    <lineage>
        <taxon>Eukaryota</taxon>
        <taxon>Metazoa</taxon>
        <taxon>Chordata</taxon>
        <taxon>Craniata</taxon>
        <taxon>Vertebrata</taxon>
        <taxon>Euteleostomi</taxon>
        <taxon>Actinopterygii</taxon>
        <taxon>Neopterygii</taxon>
        <taxon>Teleostei</taxon>
        <taxon>Protacanthopterygii</taxon>
        <taxon>Salmoniformes</taxon>
        <taxon>Salmonidae</taxon>
        <taxon>Salmoninae</taxon>
        <taxon>Oncorhynchus</taxon>
    </lineage>
</organism>
<dbReference type="GO" id="GO:0007031">
    <property type="term" value="P:peroxisome organization"/>
    <property type="evidence" value="ECO:0007669"/>
    <property type="project" value="TreeGrafter"/>
</dbReference>
<dbReference type="InterPro" id="IPR011527">
    <property type="entry name" value="ABC1_TM_dom"/>
</dbReference>
<keyword evidence="3" id="KW-0813">Transport</keyword>
<dbReference type="PROSITE" id="PS50893">
    <property type="entry name" value="ABC_TRANSPORTER_2"/>
    <property type="match status" value="1"/>
</dbReference>
<gene>
    <name evidence="34" type="primary">abcd3a</name>
</gene>
<evidence type="ECO:0000259" key="32">
    <source>
        <dbReference type="PROSITE" id="PS50893"/>
    </source>
</evidence>
<evidence type="ECO:0000256" key="13">
    <source>
        <dbReference type="ARBA" id="ARBA00023136"/>
    </source>
</evidence>
<comment type="catalytic activity">
    <reaction evidence="27">
        <text>hexadecanedioate(in) + ATP + H2O = hexadecanedioate(out) + ADP + phosphate + H(+)</text>
        <dbReference type="Rhea" id="RHEA:67692"/>
        <dbReference type="ChEBI" id="CHEBI:15377"/>
        <dbReference type="ChEBI" id="CHEBI:15378"/>
        <dbReference type="ChEBI" id="CHEBI:30616"/>
        <dbReference type="ChEBI" id="CHEBI:43474"/>
        <dbReference type="ChEBI" id="CHEBI:76276"/>
        <dbReference type="ChEBI" id="CHEBI:456216"/>
    </reaction>
</comment>
<dbReference type="InterPro" id="IPR017871">
    <property type="entry name" value="ABC_transporter-like_CS"/>
</dbReference>
<keyword evidence="7" id="KW-0378">Hydrolase</keyword>
<dbReference type="Proteomes" id="UP000694402">
    <property type="component" value="Unassembled WGS sequence"/>
</dbReference>
<dbReference type="GO" id="GO:0016887">
    <property type="term" value="F:ATP hydrolysis activity"/>
    <property type="evidence" value="ECO:0007669"/>
    <property type="project" value="InterPro"/>
</dbReference>
<keyword evidence="35" id="KW-1185">Reference proteome</keyword>
<dbReference type="Gene3D" id="3.40.50.300">
    <property type="entry name" value="P-loop containing nucleotide triphosphate hydrolases"/>
    <property type="match status" value="1"/>
</dbReference>